<dbReference type="WBParaSite" id="PEQ_0000479401-mRNA-1">
    <property type="protein sequence ID" value="PEQ_0000479401-mRNA-1"/>
    <property type="gene ID" value="PEQ_0000479401"/>
</dbReference>
<evidence type="ECO:0000313" key="2">
    <source>
        <dbReference type="WBParaSite" id="PEQ_0000479401-mRNA-1"/>
    </source>
</evidence>
<proteinExistence type="predicted"/>
<protein>
    <submittedName>
        <fullName evidence="2">Phosphoglycerate mutase</fullName>
    </submittedName>
</protein>
<organism evidence="1 2">
    <name type="scientific">Parascaris equorum</name>
    <name type="common">Equine roundworm</name>
    <dbReference type="NCBI Taxonomy" id="6256"/>
    <lineage>
        <taxon>Eukaryota</taxon>
        <taxon>Metazoa</taxon>
        <taxon>Ecdysozoa</taxon>
        <taxon>Nematoda</taxon>
        <taxon>Chromadorea</taxon>
        <taxon>Rhabditida</taxon>
        <taxon>Spirurina</taxon>
        <taxon>Ascaridomorpha</taxon>
        <taxon>Ascaridoidea</taxon>
        <taxon>Ascarididae</taxon>
        <taxon>Parascaris</taxon>
    </lineage>
</organism>
<dbReference type="AlphaFoldDB" id="A0A914RS59"/>
<accession>A0A914RS59</accession>
<reference evidence="2" key="1">
    <citation type="submission" date="2022-11" db="UniProtKB">
        <authorList>
            <consortium name="WormBaseParasite"/>
        </authorList>
    </citation>
    <scope>IDENTIFICATION</scope>
</reference>
<name>A0A914RS59_PAREQ</name>
<dbReference type="Proteomes" id="UP000887564">
    <property type="component" value="Unplaced"/>
</dbReference>
<evidence type="ECO:0000313" key="1">
    <source>
        <dbReference type="Proteomes" id="UP000887564"/>
    </source>
</evidence>
<keyword evidence="1" id="KW-1185">Reference proteome</keyword>
<sequence length="131" mass="14880">LSFRGSSLTSVTYYVSDVRFFQALYLCEDPPGYESLEILKQKYPLVDTSYDSARYVLENKGMNNNMIVNIDDCFIFVLFDFSGATLLLVSHGAPIGAIHELLGGNWKYVGQCLGYWEMLISIPFEYCELCI</sequence>